<accession>A0A6J7PZI9</accession>
<dbReference type="Pfam" id="PF00561">
    <property type="entry name" value="Abhydrolase_1"/>
    <property type="match status" value="1"/>
</dbReference>
<dbReference type="EMBL" id="CAFBPN010000006">
    <property type="protein sequence ID" value="CAB5010748.1"/>
    <property type="molecule type" value="Genomic_DNA"/>
</dbReference>
<dbReference type="PRINTS" id="PR00111">
    <property type="entry name" value="ABHYDROLASE"/>
</dbReference>
<dbReference type="GO" id="GO:0016878">
    <property type="term" value="F:acid-thiol ligase activity"/>
    <property type="evidence" value="ECO:0007669"/>
    <property type="project" value="UniProtKB-ARBA"/>
</dbReference>
<dbReference type="AlphaFoldDB" id="A0A6J7PZI9"/>
<evidence type="ECO:0000259" key="1">
    <source>
        <dbReference type="Pfam" id="PF00501"/>
    </source>
</evidence>
<dbReference type="PANTHER" id="PTHR43767">
    <property type="entry name" value="LONG-CHAIN-FATTY-ACID--COA LIGASE"/>
    <property type="match status" value="1"/>
</dbReference>
<dbReference type="PANTHER" id="PTHR43767:SF1">
    <property type="entry name" value="NONRIBOSOMAL PEPTIDE SYNTHASE PES1 (EUROFUNG)-RELATED"/>
    <property type="match status" value="1"/>
</dbReference>
<name>A0A6J7PZI9_9ZZZZ</name>
<dbReference type="Gene3D" id="3.40.50.12780">
    <property type="entry name" value="N-terminal domain of ligase-like"/>
    <property type="match status" value="1"/>
</dbReference>
<evidence type="ECO:0000313" key="4">
    <source>
        <dbReference type="EMBL" id="CAB5065086.1"/>
    </source>
</evidence>
<dbReference type="InterPro" id="IPR050237">
    <property type="entry name" value="ATP-dep_AMP-bd_enzyme"/>
</dbReference>
<dbReference type="Gene3D" id="3.30.300.30">
    <property type="match status" value="1"/>
</dbReference>
<dbReference type="SUPFAM" id="SSF53474">
    <property type="entry name" value="alpha/beta-Hydrolases"/>
    <property type="match status" value="1"/>
</dbReference>
<evidence type="ECO:0000259" key="2">
    <source>
        <dbReference type="Pfam" id="PF00561"/>
    </source>
</evidence>
<feature type="domain" description="AB hydrolase-1" evidence="2">
    <location>
        <begin position="46"/>
        <end position="284"/>
    </location>
</feature>
<dbReference type="EMBL" id="CAFBQU010000018">
    <property type="protein sequence ID" value="CAB5065086.1"/>
    <property type="molecule type" value="Genomic_DNA"/>
</dbReference>
<organism evidence="3">
    <name type="scientific">freshwater metagenome</name>
    <dbReference type="NCBI Taxonomy" id="449393"/>
    <lineage>
        <taxon>unclassified sequences</taxon>
        <taxon>metagenomes</taxon>
        <taxon>ecological metagenomes</taxon>
    </lineage>
</organism>
<dbReference type="Gene3D" id="3.40.50.1820">
    <property type="entry name" value="alpha/beta hydrolase"/>
    <property type="match status" value="1"/>
</dbReference>
<reference evidence="3" key="1">
    <citation type="submission" date="2020-05" db="EMBL/GenBank/DDBJ databases">
        <authorList>
            <person name="Chiriac C."/>
            <person name="Salcher M."/>
            <person name="Ghai R."/>
            <person name="Kavagutti S V."/>
        </authorList>
    </citation>
    <scope>NUCLEOTIDE SEQUENCE</scope>
</reference>
<proteinExistence type="predicted"/>
<dbReference type="InterPro" id="IPR000073">
    <property type="entry name" value="AB_hydrolase_1"/>
</dbReference>
<gene>
    <name evidence="3" type="ORF">UFOPK4098_00270</name>
    <name evidence="4" type="ORF">UFOPK4347_00858</name>
</gene>
<dbReference type="SUPFAM" id="SSF56801">
    <property type="entry name" value="Acetyl-CoA synthetase-like"/>
    <property type="match status" value="1"/>
</dbReference>
<dbReference type="Pfam" id="PF00501">
    <property type="entry name" value="AMP-binding"/>
    <property type="match status" value="1"/>
</dbReference>
<protein>
    <submittedName>
        <fullName evidence="3">Unannotated protein</fullName>
    </submittedName>
</protein>
<evidence type="ECO:0000313" key="3">
    <source>
        <dbReference type="EMBL" id="CAB5010748.1"/>
    </source>
</evidence>
<dbReference type="InterPro" id="IPR000873">
    <property type="entry name" value="AMP-dep_synth/lig_dom"/>
</dbReference>
<dbReference type="InterPro" id="IPR045851">
    <property type="entry name" value="AMP-bd_C_sf"/>
</dbReference>
<dbReference type="InterPro" id="IPR029058">
    <property type="entry name" value="AB_hydrolase_fold"/>
</dbReference>
<feature type="domain" description="AMP-dependent synthetase/ligase" evidence="1">
    <location>
        <begin position="325"/>
        <end position="681"/>
    </location>
</feature>
<sequence>MPPSRRELEEFGVLPEWSNVVEVPSHDGATYAWHVLQRPGTSENAPVVLCLHGNPTWSFLWSRLFHELKSDVRIIAPDHLSMGYSQNTGPRSYATRVKDIEDLLRALNISAPIWIVAQDWGGALAMGYAVAHPESVSGLVLSNTGIAIPEGRRAPLLIKISAASGLHLFITQRTPLFVKGTPLLPGHSLTKVQRRALAAPYKNADARQGIAGFVAEVPFNAQHPNQSVLNSVAEQLPQLTIPVRLIWGAKDPVFNDDFADDLLHRFRNVALHRIAQAGHLAVLETSIASFVEDAMQDTVTQNSPPLSLGEPEPLWGRLEEAERARELAVHDASAQESVTFGEFSARVATYAQELHRQGVQRGQRVAVLVPPSIDLIAVVYAAWRIGAVTVIADRGLGLRGLGNAVRSARVQHVVGPQKALLAARALRCAPHATFIALNELQSAKKLESLAELYVQQPQPQDLAAVLFTSGATGPAKGVCYTHQQLCAQRDALQKLYSITRTDRFVAAFAPFALYGPALGICTGLANMDVTAPRTLTAQALNEACENIQATMVFASPAALANVLATAPAVNTEALSKVRLVMSAGAPVPIETLRAMKTLCPQTELHTPYGMTELLPLADISLAVREDIGSDQLGSGGVCVGTAVEGCDVVVAAPGAGQEVVPLAAGITGEILASAPWMSDGYDRLWHTQTAARPVRPGAARTWHRTGDVGHLDIAGNIWVEGRVVHVIHAVDGAITPVPLEIATEEVPEVLRAAAVGVGPHGVAQVVVVVETTNGNEGEASPELTAKVRLAVAPQKIAAVWVVKELPVDIRHNAKIDRTALANKMSVLLSGAKK</sequence>
<dbReference type="InterPro" id="IPR042099">
    <property type="entry name" value="ANL_N_sf"/>
</dbReference>